<dbReference type="Pfam" id="PF01105">
    <property type="entry name" value="EMP24_GP25L"/>
    <property type="match status" value="1"/>
</dbReference>
<evidence type="ECO:0000256" key="5">
    <source>
        <dbReference type="ARBA" id="ARBA00022989"/>
    </source>
</evidence>
<dbReference type="GO" id="GO:0016020">
    <property type="term" value="C:membrane"/>
    <property type="evidence" value="ECO:0007669"/>
    <property type="project" value="UniProtKB-SubCell"/>
</dbReference>
<dbReference type="SMART" id="SM01190">
    <property type="entry name" value="EMP24_GP25L"/>
    <property type="match status" value="1"/>
</dbReference>
<organism evidence="9">
    <name type="scientific">Fibrocapsa japonica</name>
    <dbReference type="NCBI Taxonomy" id="94617"/>
    <lineage>
        <taxon>Eukaryota</taxon>
        <taxon>Sar</taxon>
        <taxon>Stramenopiles</taxon>
        <taxon>Ochrophyta</taxon>
        <taxon>Raphidophyceae</taxon>
        <taxon>Chattonellales</taxon>
        <taxon>Chattonellaceae</taxon>
        <taxon>Fibrocapsa</taxon>
    </lineage>
</organism>
<sequence>MLDLEPGEERCIGQEVGDNAATTFSMHVVPSREDEKGLSKNEAYEKPARVQATVRNPWKKRLFRRELLFSPATTVYEPKKVDAGLHTICFQNYNDSPRRRISLEVEVADTKVARIKDHLAPVERSFKRTETALKSINNEMDYMRAREARMAATSESTARRIQWFSFLSIFILLAVCAVQIFYLKRFFLSKKLL</sequence>
<dbReference type="EMBL" id="HBHR01023187">
    <property type="protein sequence ID" value="CAD9874613.1"/>
    <property type="molecule type" value="Transcribed_RNA"/>
</dbReference>
<evidence type="ECO:0000256" key="3">
    <source>
        <dbReference type="ARBA" id="ARBA00022692"/>
    </source>
</evidence>
<name>A0A7S2V9A1_9STRA</name>
<feature type="domain" description="GOLD" evidence="8">
    <location>
        <begin position="1"/>
        <end position="188"/>
    </location>
</feature>
<dbReference type="AlphaFoldDB" id="A0A7S2V9A1"/>
<evidence type="ECO:0000313" key="9">
    <source>
        <dbReference type="EMBL" id="CAD9874613.1"/>
    </source>
</evidence>
<proteinExistence type="inferred from homology"/>
<dbReference type="InterPro" id="IPR009038">
    <property type="entry name" value="GOLD_dom"/>
</dbReference>
<keyword evidence="5 7" id="KW-1133">Transmembrane helix</keyword>
<keyword evidence="4" id="KW-0732">Signal</keyword>
<evidence type="ECO:0000256" key="7">
    <source>
        <dbReference type="SAM" id="Phobius"/>
    </source>
</evidence>
<evidence type="ECO:0000259" key="8">
    <source>
        <dbReference type="SMART" id="SM01190"/>
    </source>
</evidence>
<protein>
    <recommendedName>
        <fullName evidence="8">GOLD domain-containing protein</fullName>
    </recommendedName>
</protein>
<evidence type="ECO:0000256" key="6">
    <source>
        <dbReference type="ARBA" id="ARBA00023136"/>
    </source>
</evidence>
<reference evidence="9" key="1">
    <citation type="submission" date="2021-01" db="EMBL/GenBank/DDBJ databases">
        <authorList>
            <person name="Corre E."/>
            <person name="Pelletier E."/>
            <person name="Niang G."/>
            <person name="Scheremetjew M."/>
            <person name="Finn R."/>
            <person name="Kale V."/>
            <person name="Holt S."/>
            <person name="Cochrane G."/>
            <person name="Meng A."/>
            <person name="Brown T."/>
            <person name="Cohen L."/>
        </authorList>
    </citation>
    <scope>NUCLEOTIDE SEQUENCE</scope>
    <source>
        <strain evidence="9">CCMP1661</strain>
    </source>
</reference>
<evidence type="ECO:0000256" key="1">
    <source>
        <dbReference type="ARBA" id="ARBA00004479"/>
    </source>
</evidence>
<keyword evidence="3 7" id="KW-0812">Transmembrane</keyword>
<gene>
    <name evidence="9" type="ORF">FJAP1339_LOCUS11907</name>
</gene>
<evidence type="ECO:0000256" key="4">
    <source>
        <dbReference type="ARBA" id="ARBA00022729"/>
    </source>
</evidence>
<evidence type="ECO:0000256" key="2">
    <source>
        <dbReference type="ARBA" id="ARBA00007104"/>
    </source>
</evidence>
<feature type="transmembrane region" description="Helical" evidence="7">
    <location>
        <begin position="163"/>
        <end position="183"/>
    </location>
</feature>
<dbReference type="InterPro" id="IPR015720">
    <property type="entry name" value="Emp24-like"/>
</dbReference>
<accession>A0A7S2V9A1</accession>
<dbReference type="PANTHER" id="PTHR22811">
    <property type="entry name" value="TRANSMEMBRANE EMP24 DOMAIN-CONTAINING PROTEIN"/>
    <property type="match status" value="1"/>
</dbReference>
<keyword evidence="6 7" id="KW-0472">Membrane</keyword>
<comment type="subcellular location">
    <subcellularLocation>
        <location evidence="1">Membrane</location>
        <topology evidence="1">Single-pass type I membrane protein</topology>
    </subcellularLocation>
</comment>
<comment type="similarity">
    <text evidence="2">Belongs to the EMP24/GP25L family.</text>
</comment>